<dbReference type="GO" id="GO:0004190">
    <property type="term" value="F:aspartic-type endopeptidase activity"/>
    <property type="evidence" value="ECO:0007669"/>
    <property type="project" value="UniProtKB-KW"/>
</dbReference>
<dbReference type="PANTHER" id="PTHR47966">
    <property type="entry name" value="BETA-SITE APP-CLEAVING ENZYME, ISOFORM A-RELATED"/>
    <property type="match status" value="1"/>
</dbReference>
<evidence type="ECO:0000259" key="10">
    <source>
        <dbReference type="PROSITE" id="PS51767"/>
    </source>
</evidence>
<accession>A0A8C9FQH2</accession>
<feature type="active site" evidence="7">
    <location>
        <position position="342"/>
    </location>
</feature>
<evidence type="ECO:0000256" key="2">
    <source>
        <dbReference type="ARBA" id="ARBA00022670"/>
    </source>
</evidence>
<dbReference type="SUPFAM" id="SSF50630">
    <property type="entry name" value="Acid proteases"/>
    <property type="match status" value="1"/>
</dbReference>
<dbReference type="Pfam" id="PF00026">
    <property type="entry name" value="Asp"/>
    <property type="match status" value="1"/>
</dbReference>
<dbReference type="FunFam" id="2.40.70.10:FF:000004">
    <property type="entry name" value="Pepsin A"/>
    <property type="match status" value="1"/>
</dbReference>
<keyword evidence="3 9" id="KW-0064">Aspartyl protease</keyword>
<feature type="disulfide bond" evidence="8">
    <location>
        <begin position="172"/>
        <end position="177"/>
    </location>
</feature>
<name>A0A8C9FQH2_PAVCR</name>
<organism evidence="11 12">
    <name type="scientific">Pavo cristatus</name>
    <name type="common">Indian peafowl</name>
    <name type="synonym">Blue peafowl</name>
    <dbReference type="NCBI Taxonomy" id="9049"/>
    <lineage>
        <taxon>Eukaryota</taxon>
        <taxon>Metazoa</taxon>
        <taxon>Chordata</taxon>
        <taxon>Craniata</taxon>
        <taxon>Vertebrata</taxon>
        <taxon>Euteleostomi</taxon>
        <taxon>Archelosauria</taxon>
        <taxon>Archosauria</taxon>
        <taxon>Dinosauria</taxon>
        <taxon>Saurischia</taxon>
        <taxon>Theropoda</taxon>
        <taxon>Coelurosauria</taxon>
        <taxon>Aves</taxon>
        <taxon>Neognathae</taxon>
        <taxon>Galloanserae</taxon>
        <taxon>Galliformes</taxon>
        <taxon>Phasianidae</taxon>
        <taxon>Phasianinae</taxon>
        <taxon>Pavo</taxon>
    </lineage>
</organism>
<dbReference type="PROSITE" id="PS00141">
    <property type="entry name" value="ASP_PROTEASE"/>
    <property type="match status" value="2"/>
</dbReference>
<dbReference type="GO" id="GO:0006508">
    <property type="term" value="P:proteolysis"/>
    <property type="evidence" value="ECO:0007669"/>
    <property type="project" value="UniProtKB-KW"/>
</dbReference>
<dbReference type="Gene3D" id="2.40.70.10">
    <property type="entry name" value="Acid Proteases"/>
    <property type="match status" value="2"/>
</dbReference>
<comment type="similarity">
    <text evidence="1 9">Belongs to the peptidase A1 family.</text>
</comment>
<evidence type="ECO:0000256" key="1">
    <source>
        <dbReference type="ARBA" id="ARBA00007447"/>
    </source>
</evidence>
<dbReference type="PROSITE" id="PS51767">
    <property type="entry name" value="PEPTIDASE_A1"/>
    <property type="match status" value="1"/>
</dbReference>
<sequence>MSVPRWDERAGLSGCRHASSGSASVCCDLRAGTPQCSTASLCHEVAVADGAGSRHPRPDDKVGNTGGHGGTRALWLVVPVLSCSLSHRVTLQQRKTKQRVLQDRGVLGELLLQQAPSPAAKHRRTTTTELLENYMDVSLSYVGTISIGTPPQQFSVIFDTGSANLWVPSVYCSSPACANHQRFDPARSSTYRSTATSVAAWYGTGSMVGVLAYDTVTVGSIQVQNQMVGLSQWEPGSFLVHVPFDGFLGLAFPRIAASGATPLFDSMMSQGLVAQDLFSIYLTPHERNGSFVLFGGIDSSCFTGNLSWIPLTAQTYWQIKVDRITMHGLPIACIHGCQAILDSGTSMLAGPGHGVRRIHYRMGATRSPSGLHTVRCGSVLPDVVFVIAGTQFPLPPQSYILQDGSCMSGFEAYALPTAADELWILGSIFLRRYYSVFDSQQHGGAGARRLKHAAVTQSYNHKGCKRPLRPPS</sequence>
<keyword evidence="5 9" id="KW-0378">Hydrolase</keyword>
<evidence type="ECO:0000313" key="12">
    <source>
        <dbReference type="Proteomes" id="UP000694428"/>
    </source>
</evidence>
<proteinExistence type="inferred from homology"/>
<protein>
    <recommendedName>
        <fullName evidence="10">Peptidase A1 domain-containing protein</fullName>
    </recommendedName>
</protein>
<evidence type="ECO:0000256" key="7">
    <source>
        <dbReference type="PIRSR" id="PIRSR601461-1"/>
    </source>
</evidence>
<dbReference type="Proteomes" id="UP000694428">
    <property type="component" value="Unplaced"/>
</dbReference>
<keyword evidence="6 8" id="KW-1015">Disulfide bond</keyword>
<keyword evidence="4" id="KW-0222">Digestion</keyword>
<feature type="disulfide bond" evidence="8">
    <location>
        <begin position="333"/>
        <end position="337"/>
    </location>
</feature>
<dbReference type="InterPro" id="IPR001461">
    <property type="entry name" value="Aspartic_peptidase_A1"/>
</dbReference>
<feature type="active site" evidence="7">
    <location>
        <position position="159"/>
    </location>
</feature>
<feature type="domain" description="Peptidase A1" evidence="10">
    <location>
        <begin position="141"/>
        <end position="448"/>
    </location>
</feature>
<dbReference type="PANTHER" id="PTHR47966:SF22">
    <property type="entry name" value="PEPSIN A-3-RELATED"/>
    <property type="match status" value="1"/>
</dbReference>
<reference evidence="11" key="2">
    <citation type="submission" date="2025-09" db="UniProtKB">
        <authorList>
            <consortium name="Ensembl"/>
        </authorList>
    </citation>
    <scope>IDENTIFICATION</scope>
</reference>
<evidence type="ECO:0000256" key="8">
    <source>
        <dbReference type="PIRSR" id="PIRSR601461-2"/>
    </source>
</evidence>
<dbReference type="InterPro" id="IPR033121">
    <property type="entry name" value="PEPTIDASE_A1"/>
</dbReference>
<evidence type="ECO:0000256" key="6">
    <source>
        <dbReference type="ARBA" id="ARBA00023157"/>
    </source>
</evidence>
<dbReference type="InterPro" id="IPR021109">
    <property type="entry name" value="Peptidase_aspartic_dom_sf"/>
</dbReference>
<dbReference type="Ensembl" id="ENSPSTT00000020252.1">
    <property type="protein sequence ID" value="ENSPSTP00000019328.1"/>
    <property type="gene ID" value="ENSPSTG00000013192.1"/>
</dbReference>
<evidence type="ECO:0000256" key="5">
    <source>
        <dbReference type="ARBA" id="ARBA00022801"/>
    </source>
</evidence>
<dbReference type="InterPro" id="IPR001969">
    <property type="entry name" value="Aspartic_peptidase_AS"/>
</dbReference>
<keyword evidence="12" id="KW-1185">Reference proteome</keyword>
<keyword evidence="2 9" id="KW-0645">Protease</keyword>
<reference evidence="11" key="1">
    <citation type="submission" date="2025-08" db="UniProtKB">
        <authorList>
            <consortium name="Ensembl"/>
        </authorList>
    </citation>
    <scope>IDENTIFICATION</scope>
</reference>
<dbReference type="GO" id="GO:0007586">
    <property type="term" value="P:digestion"/>
    <property type="evidence" value="ECO:0007669"/>
    <property type="project" value="UniProtKB-KW"/>
</dbReference>
<dbReference type="AlphaFoldDB" id="A0A8C9FQH2"/>
<evidence type="ECO:0000256" key="9">
    <source>
        <dbReference type="RuleBase" id="RU000454"/>
    </source>
</evidence>
<evidence type="ECO:0000256" key="3">
    <source>
        <dbReference type="ARBA" id="ARBA00022750"/>
    </source>
</evidence>
<dbReference type="PRINTS" id="PR00792">
    <property type="entry name" value="PEPSIN"/>
</dbReference>
<evidence type="ECO:0000313" key="11">
    <source>
        <dbReference type="Ensembl" id="ENSPSTP00000019328.1"/>
    </source>
</evidence>
<evidence type="ECO:0000256" key="4">
    <source>
        <dbReference type="ARBA" id="ARBA00022757"/>
    </source>
</evidence>